<dbReference type="RefSeq" id="WP_006236992.1">
    <property type="nucleotide sequence ID" value="NZ_JH636049.1"/>
</dbReference>
<feature type="domain" description="AMP-binding enzyme C-terminal" evidence="4">
    <location>
        <begin position="459"/>
        <end position="534"/>
    </location>
</feature>
<evidence type="ECO:0000313" key="5">
    <source>
        <dbReference type="EMBL" id="EID52887.1"/>
    </source>
</evidence>
<feature type="domain" description="AMP-dependent synthetase/ligase" evidence="3">
    <location>
        <begin position="57"/>
        <end position="411"/>
    </location>
</feature>
<dbReference type="CDD" id="cd04433">
    <property type="entry name" value="AFD_class_I"/>
    <property type="match status" value="1"/>
</dbReference>
<keyword evidence="6" id="KW-1185">Reference proteome</keyword>
<evidence type="ECO:0000259" key="4">
    <source>
        <dbReference type="Pfam" id="PF13193"/>
    </source>
</evidence>
<dbReference type="HOGENOM" id="CLU_000022_59_0_11"/>
<gene>
    <name evidence="5" type="ORF">SacxiDRAFT_0615</name>
</gene>
<dbReference type="InterPro" id="IPR042099">
    <property type="entry name" value="ANL_N_sf"/>
</dbReference>
<dbReference type="InterPro" id="IPR000873">
    <property type="entry name" value="AMP-dep_synth/lig_dom"/>
</dbReference>
<comment type="similarity">
    <text evidence="1">Belongs to the ATP-dependent AMP-binding enzyme family.</text>
</comment>
<name>I0UYD4_9PSEU</name>
<dbReference type="PANTHER" id="PTHR43201:SF5">
    <property type="entry name" value="MEDIUM-CHAIN ACYL-COA LIGASE ACSF2, MITOCHONDRIAL"/>
    <property type="match status" value="1"/>
</dbReference>
<dbReference type="FunFam" id="3.30.300.30:FF:000008">
    <property type="entry name" value="2,3-dihydroxybenzoate-AMP ligase"/>
    <property type="match status" value="1"/>
</dbReference>
<sequence>MGLSLLDRVAGAVVRTARSIAVLHRAGLVPVPRLDEAVRSMILTRRYGPLAGSVRIAARRSPHSVGLVDERGSLTFAQLDLRSNALARALARRGVRASTTMAVLCRDHRGLVLTLLAAGKLGVPVLLLNTGFATPQLADVVARENVGVLVHDAEFTDLLGGIAGVDRYLAWTDSDAATSPDVPLLDDVIAGADDHPLPAPASPGGFVLLTSGTTGAPKGAPRPKVSALRSAEFLDRIPLRTGEATYFGAPLFHATGISQFILSCALGCTVVLRRRFDPEATVRGVAENRCTALVVVPTMLQRILDLGPEVLARYDTSSLRVIFVAGSALAPEVGNRARAAFGDVVHNVYGSTEVAIATVATPQDWARAPGTVGRPPVGCHVALYDDEGRRITTPYVTGRVFAGSGLAFTGYTDGRAKDTIDGLIATGDVGHFDAEGLLFLDGRDDEMIVSGGENVYPVEVENVLLAHPGIREAAVIGVPDEEFGQRLKAFVVVRDGSTVDADAVREHVRGNLARFKVPRDVEFLDALPRNSTGKILRNALA</sequence>
<dbReference type="InterPro" id="IPR020845">
    <property type="entry name" value="AMP-binding_CS"/>
</dbReference>
<evidence type="ECO:0000256" key="1">
    <source>
        <dbReference type="ARBA" id="ARBA00006432"/>
    </source>
</evidence>
<dbReference type="InterPro" id="IPR025110">
    <property type="entry name" value="AMP-bd_C"/>
</dbReference>
<evidence type="ECO:0000313" key="6">
    <source>
        <dbReference type="Proteomes" id="UP000004691"/>
    </source>
</evidence>
<dbReference type="PANTHER" id="PTHR43201">
    <property type="entry name" value="ACYL-COA SYNTHETASE"/>
    <property type="match status" value="1"/>
</dbReference>
<dbReference type="Proteomes" id="UP000004691">
    <property type="component" value="Unassembled WGS sequence"/>
</dbReference>
<dbReference type="EMBL" id="JH636049">
    <property type="protein sequence ID" value="EID52887.1"/>
    <property type="molecule type" value="Genomic_DNA"/>
</dbReference>
<dbReference type="GO" id="GO:0031956">
    <property type="term" value="F:medium-chain fatty acid-CoA ligase activity"/>
    <property type="evidence" value="ECO:0007669"/>
    <property type="project" value="TreeGrafter"/>
</dbReference>
<dbReference type="GO" id="GO:0006631">
    <property type="term" value="P:fatty acid metabolic process"/>
    <property type="evidence" value="ECO:0007669"/>
    <property type="project" value="TreeGrafter"/>
</dbReference>
<organism evidence="5 6">
    <name type="scientific">Saccharomonospora xinjiangensis XJ-54</name>
    <dbReference type="NCBI Taxonomy" id="882086"/>
    <lineage>
        <taxon>Bacteria</taxon>
        <taxon>Bacillati</taxon>
        <taxon>Actinomycetota</taxon>
        <taxon>Actinomycetes</taxon>
        <taxon>Pseudonocardiales</taxon>
        <taxon>Pseudonocardiaceae</taxon>
        <taxon>Saccharomonospora</taxon>
    </lineage>
</organism>
<keyword evidence="2 5" id="KW-0436">Ligase</keyword>
<dbReference type="Gene3D" id="3.40.50.12780">
    <property type="entry name" value="N-terminal domain of ligase-like"/>
    <property type="match status" value="1"/>
</dbReference>
<dbReference type="SUPFAM" id="SSF56801">
    <property type="entry name" value="Acetyl-CoA synthetase-like"/>
    <property type="match status" value="1"/>
</dbReference>
<accession>I0UYD4</accession>
<dbReference type="Gene3D" id="3.30.300.30">
    <property type="match status" value="1"/>
</dbReference>
<evidence type="ECO:0000256" key="2">
    <source>
        <dbReference type="ARBA" id="ARBA00022598"/>
    </source>
</evidence>
<reference evidence="5 6" key="1">
    <citation type="submission" date="2012-01" db="EMBL/GenBank/DDBJ databases">
        <title>Improved High-Quality Draft sequence of Saccharomonospora xinjiangensis XJ-54.</title>
        <authorList>
            <consortium name="US DOE Joint Genome Institute"/>
            <person name="Lucas S."/>
            <person name="Han J."/>
            <person name="Lapidus A."/>
            <person name="Cheng J.-F."/>
            <person name="Goodwin L."/>
            <person name="Pitluck S."/>
            <person name="Peters L."/>
            <person name="Mikhailova N."/>
            <person name="Teshima H."/>
            <person name="Detter J.C."/>
            <person name="Han C."/>
            <person name="Tapia R."/>
            <person name="Land M."/>
            <person name="Hauser L."/>
            <person name="Kyrpides N."/>
            <person name="Ivanova N."/>
            <person name="Pagani I."/>
            <person name="Brambilla E.-M."/>
            <person name="Klenk H.-P."/>
            <person name="Woyke T."/>
        </authorList>
    </citation>
    <scope>NUCLEOTIDE SEQUENCE [LARGE SCALE GENOMIC DNA]</scope>
    <source>
        <strain evidence="5 6">XJ-54</strain>
    </source>
</reference>
<dbReference type="OrthoDB" id="56621at2"/>
<dbReference type="eggNOG" id="COG0318">
    <property type="taxonomic scope" value="Bacteria"/>
</dbReference>
<dbReference type="PROSITE" id="PS00455">
    <property type="entry name" value="AMP_BINDING"/>
    <property type="match status" value="1"/>
</dbReference>
<evidence type="ECO:0000259" key="3">
    <source>
        <dbReference type="Pfam" id="PF00501"/>
    </source>
</evidence>
<protein>
    <submittedName>
        <fullName evidence="5">Acyl-CoA synthetase (AMP-forming)/AMP-acid ligase II</fullName>
    </submittedName>
</protein>
<dbReference type="Pfam" id="PF13193">
    <property type="entry name" value="AMP-binding_C"/>
    <property type="match status" value="1"/>
</dbReference>
<dbReference type="Pfam" id="PF00501">
    <property type="entry name" value="AMP-binding"/>
    <property type="match status" value="1"/>
</dbReference>
<dbReference type="STRING" id="882086.SacxiDRAFT_0615"/>
<dbReference type="InterPro" id="IPR045851">
    <property type="entry name" value="AMP-bd_C_sf"/>
</dbReference>
<proteinExistence type="inferred from homology"/>
<dbReference type="AlphaFoldDB" id="I0UYD4"/>